<reference evidence="4" key="1">
    <citation type="journal article" date="2019" name="Int. J. Syst. Evol. Microbiol.">
        <title>The Global Catalogue of Microorganisms (GCM) 10K type strain sequencing project: providing services to taxonomists for standard genome sequencing and annotation.</title>
        <authorList>
            <consortium name="The Broad Institute Genomics Platform"/>
            <consortium name="The Broad Institute Genome Sequencing Center for Infectious Disease"/>
            <person name="Wu L."/>
            <person name="Ma J."/>
        </authorList>
    </citation>
    <scope>NUCLEOTIDE SEQUENCE [LARGE SCALE GENOMIC DNA]</scope>
    <source>
        <strain evidence="4">CGMCC 1.12811</strain>
    </source>
</reference>
<keyword evidence="2" id="KW-0808">Transferase</keyword>
<comment type="caution">
    <text evidence="3">The sequence shown here is derived from an EMBL/GenBank/DDBJ whole genome shotgun (WGS) entry which is preliminary data.</text>
</comment>
<dbReference type="EMBL" id="BMGA01000001">
    <property type="protein sequence ID" value="GGA63288.1"/>
    <property type="molecule type" value="Genomic_DNA"/>
</dbReference>
<dbReference type="Pfam" id="PF01531">
    <property type="entry name" value="Glyco_transf_11"/>
    <property type="match status" value="1"/>
</dbReference>
<evidence type="ECO:0000313" key="4">
    <source>
        <dbReference type="Proteomes" id="UP000658793"/>
    </source>
</evidence>
<dbReference type="Gene3D" id="3.40.50.11350">
    <property type="match status" value="1"/>
</dbReference>
<name>A0ABQ1H7U4_9FLAO</name>
<proteinExistence type="predicted"/>
<dbReference type="PANTHER" id="PTHR11927">
    <property type="entry name" value="GALACTOSIDE 2-L-FUCOSYLTRANSFERASE"/>
    <property type="match status" value="1"/>
</dbReference>
<dbReference type="Proteomes" id="UP000658793">
    <property type="component" value="Unassembled WGS sequence"/>
</dbReference>
<dbReference type="RefSeq" id="WP_188491272.1">
    <property type="nucleotide sequence ID" value="NZ_BMGA01000001.1"/>
</dbReference>
<keyword evidence="1" id="KW-0328">Glycosyltransferase</keyword>
<dbReference type="CDD" id="cd11301">
    <property type="entry name" value="Fut1_Fut2_like"/>
    <property type="match status" value="1"/>
</dbReference>
<dbReference type="InterPro" id="IPR002516">
    <property type="entry name" value="Glyco_trans_11"/>
</dbReference>
<protein>
    <submittedName>
        <fullName evidence="3">Alpha-1,2-fucosyltransferase</fullName>
    </submittedName>
</protein>
<sequence length="292" mass="34242">MDVIVIFNGLGNQMSQYAFYLQKKSINKSTHFISFCRDHNGFELDSVFKITSTDFMIKKLLYILFRILLTDKIKVVTIPLKRILKILNCKIVREDFDYSFNEDYLKASKGITFYYGGWHTEKYFFNEKEALLSAFKFDDVEEAENIEHSKIIANCNSVSIHVRRGDFLNSANVNLFGGVCTKEYFQKAISNIESKIETPHFFVFSNDMEWVKQNLSISTVTYVTWNTGKNSWKDMYLMSLCKHNIIPNSTFSWWGAWLNKNPQKIIISPSRFLNNDKHTDVYPESWVKISDY</sequence>
<dbReference type="PANTHER" id="PTHR11927:SF9">
    <property type="entry name" value="L-FUCOSYLTRANSFERASE"/>
    <property type="match status" value="1"/>
</dbReference>
<keyword evidence="4" id="KW-1185">Reference proteome</keyword>
<accession>A0ABQ1H7U4</accession>
<gene>
    <name evidence="3" type="ORF">GCM10008015_00210</name>
</gene>
<evidence type="ECO:0000256" key="2">
    <source>
        <dbReference type="ARBA" id="ARBA00022679"/>
    </source>
</evidence>
<evidence type="ECO:0000313" key="3">
    <source>
        <dbReference type="EMBL" id="GGA63288.1"/>
    </source>
</evidence>
<evidence type="ECO:0000256" key="1">
    <source>
        <dbReference type="ARBA" id="ARBA00022676"/>
    </source>
</evidence>
<organism evidence="3 4">
    <name type="scientific">Flavobacterium palustre</name>
    <dbReference type="NCBI Taxonomy" id="1476463"/>
    <lineage>
        <taxon>Bacteria</taxon>
        <taxon>Pseudomonadati</taxon>
        <taxon>Bacteroidota</taxon>
        <taxon>Flavobacteriia</taxon>
        <taxon>Flavobacteriales</taxon>
        <taxon>Flavobacteriaceae</taxon>
        <taxon>Flavobacterium</taxon>
    </lineage>
</organism>